<dbReference type="RefSeq" id="WP_311708692.1">
    <property type="nucleotide sequence ID" value="NZ_JAVREL010000034.1"/>
</dbReference>
<evidence type="ECO:0000256" key="1">
    <source>
        <dbReference type="SAM" id="Phobius"/>
    </source>
</evidence>
<accession>A0ABU2N105</accession>
<keyword evidence="1" id="KW-0812">Transmembrane</keyword>
<keyword evidence="1" id="KW-1133">Transmembrane helix</keyword>
<evidence type="ECO:0000313" key="3">
    <source>
        <dbReference type="Proteomes" id="UP001183246"/>
    </source>
</evidence>
<keyword evidence="3" id="KW-1185">Reference proteome</keyword>
<proteinExistence type="predicted"/>
<organism evidence="2 3">
    <name type="scientific">Streptomyces litchfieldiae</name>
    <dbReference type="NCBI Taxonomy" id="3075543"/>
    <lineage>
        <taxon>Bacteria</taxon>
        <taxon>Bacillati</taxon>
        <taxon>Actinomycetota</taxon>
        <taxon>Actinomycetes</taxon>
        <taxon>Kitasatosporales</taxon>
        <taxon>Streptomycetaceae</taxon>
        <taxon>Streptomyces</taxon>
    </lineage>
</organism>
<name>A0ABU2N105_9ACTN</name>
<dbReference type="EMBL" id="JAVREL010000034">
    <property type="protein sequence ID" value="MDT0347565.1"/>
    <property type="molecule type" value="Genomic_DNA"/>
</dbReference>
<evidence type="ECO:0000313" key="2">
    <source>
        <dbReference type="EMBL" id="MDT0347565.1"/>
    </source>
</evidence>
<feature type="transmembrane region" description="Helical" evidence="1">
    <location>
        <begin position="7"/>
        <end position="27"/>
    </location>
</feature>
<gene>
    <name evidence="2" type="ORF">RM590_34100</name>
</gene>
<sequence length="200" mass="21922">MIWVGVVGAILAYVIFGLAGVTSYILVISGFGAAFLLWILARIAVGVVSYIREVAIPERRRAKVTLAHNSHSQERVTILSVISVRLLDAGLIYGKGDNQPSSAEFDADGKTPDEINSLFGESLHAVIAPGEVELWKQQGSSYVVALAFDKRHISKIRRIDDHPGRLVLCPPPKDGPQAGENIMELRFTNDSYIRLIMVNK</sequence>
<comment type="caution">
    <text evidence="2">The sequence shown here is derived from an EMBL/GenBank/DDBJ whole genome shotgun (WGS) entry which is preliminary data.</text>
</comment>
<reference evidence="3" key="1">
    <citation type="submission" date="2023-07" db="EMBL/GenBank/DDBJ databases">
        <title>30 novel species of actinomycetes from the DSMZ collection.</title>
        <authorList>
            <person name="Nouioui I."/>
        </authorList>
    </citation>
    <scope>NUCLEOTIDE SEQUENCE [LARGE SCALE GENOMIC DNA]</scope>
    <source>
        <strain evidence="3">DSM 44938</strain>
    </source>
</reference>
<keyword evidence="1" id="KW-0472">Membrane</keyword>
<feature type="transmembrane region" description="Helical" evidence="1">
    <location>
        <begin position="33"/>
        <end position="51"/>
    </location>
</feature>
<protein>
    <submittedName>
        <fullName evidence="2">Uncharacterized protein</fullName>
    </submittedName>
</protein>
<dbReference type="Proteomes" id="UP001183246">
    <property type="component" value="Unassembled WGS sequence"/>
</dbReference>